<dbReference type="AlphaFoldDB" id="A0A8H6JA95"/>
<accession>A0A8H6JA95</accession>
<gene>
    <name evidence="2" type="ORF">CSOJ01_06955</name>
</gene>
<evidence type="ECO:0008006" key="4">
    <source>
        <dbReference type="Google" id="ProtNLM"/>
    </source>
</evidence>
<keyword evidence="3" id="KW-1185">Reference proteome</keyword>
<dbReference type="EMBL" id="WIGN01000102">
    <property type="protein sequence ID" value="KAF6809367.1"/>
    <property type="molecule type" value="Genomic_DNA"/>
</dbReference>
<dbReference type="Proteomes" id="UP000652219">
    <property type="component" value="Unassembled WGS sequence"/>
</dbReference>
<organism evidence="2 3">
    <name type="scientific">Colletotrichum sojae</name>
    <dbReference type="NCBI Taxonomy" id="2175907"/>
    <lineage>
        <taxon>Eukaryota</taxon>
        <taxon>Fungi</taxon>
        <taxon>Dikarya</taxon>
        <taxon>Ascomycota</taxon>
        <taxon>Pezizomycotina</taxon>
        <taxon>Sordariomycetes</taxon>
        <taxon>Hypocreomycetidae</taxon>
        <taxon>Glomerellales</taxon>
        <taxon>Glomerellaceae</taxon>
        <taxon>Colletotrichum</taxon>
        <taxon>Colletotrichum orchidearum species complex</taxon>
    </lineage>
</organism>
<evidence type="ECO:0000313" key="2">
    <source>
        <dbReference type="EMBL" id="KAF6809367.1"/>
    </source>
</evidence>
<proteinExistence type="predicted"/>
<dbReference type="Gene3D" id="2.60.40.2970">
    <property type="match status" value="1"/>
</dbReference>
<name>A0A8H6JA95_9PEZI</name>
<protein>
    <recommendedName>
        <fullName evidence="4">Secreted protein</fullName>
    </recommendedName>
</protein>
<feature type="signal peptide" evidence="1">
    <location>
        <begin position="1"/>
        <end position="29"/>
    </location>
</feature>
<reference evidence="2 3" key="1">
    <citation type="journal article" date="2020" name="Phytopathology">
        <title>Genome Sequence Resources of Colletotrichum truncatum, C. plurivorum, C. musicola, and C. sojae: Four Species Pathogenic to Soybean (Glycine max).</title>
        <authorList>
            <person name="Rogerio F."/>
            <person name="Boufleur T.R."/>
            <person name="Ciampi-Guillardi M."/>
            <person name="Sukno S.A."/>
            <person name="Thon M.R."/>
            <person name="Massola Junior N.S."/>
            <person name="Baroncelli R."/>
        </authorList>
    </citation>
    <scope>NUCLEOTIDE SEQUENCE [LARGE SCALE GENOMIC DNA]</scope>
    <source>
        <strain evidence="2 3">LFN0009</strain>
    </source>
</reference>
<comment type="caution">
    <text evidence="2">The sequence shown here is derived from an EMBL/GenBank/DDBJ whole genome shotgun (WGS) entry which is preliminary data.</text>
</comment>
<evidence type="ECO:0000313" key="3">
    <source>
        <dbReference type="Proteomes" id="UP000652219"/>
    </source>
</evidence>
<feature type="chain" id="PRO_5034396141" description="Secreted protein" evidence="1">
    <location>
        <begin position="30"/>
        <end position="203"/>
    </location>
</feature>
<sequence>MSKPSSRSYTGPIILSIVIFLVLASWSHGSSRDTKMSQESSSQPAVALSKLTIRIRQTQTSPPTLALSVTNDNTSPLTILRWGTPLDPMALQLGVLSVTPEGKDAPLELPTIALRRVMPPRDEDKVTLHPGESRENEVVLRETMLPFEELGKTARVAAKGNWQAVWPTTADQLSTELVEKLQFGEGVLTGEFETEAVEITIPQ</sequence>
<evidence type="ECO:0000256" key="1">
    <source>
        <dbReference type="SAM" id="SignalP"/>
    </source>
</evidence>
<keyword evidence="1" id="KW-0732">Signal</keyword>